<dbReference type="GO" id="GO:0008198">
    <property type="term" value="F:ferrous iron binding"/>
    <property type="evidence" value="ECO:0007669"/>
    <property type="project" value="InterPro"/>
</dbReference>
<comment type="caution">
    <text evidence="7">The sequence shown here is derived from an EMBL/GenBank/DDBJ whole genome shotgun (WGS) entry which is preliminary data.</text>
</comment>
<evidence type="ECO:0000259" key="6">
    <source>
        <dbReference type="Pfam" id="PF02900"/>
    </source>
</evidence>
<proteinExistence type="inferred from homology"/>
<dbReference type="OrthoDB" id="9790889at2"/>
<keyword evidence="5" id="KW-0560">Oxidoreductase</keyword>
<evidence type="ECO:0000256" key="3">
    <source>
        <dbReference type="ARBA" id="ARBA00022723"/>
    </source>
</evidence>
<evidence type="ECO:0000256" key="1">
    <source>
        <dbReference type="ARBA" id="ARBA00001947"/>
    </source>
</evidence>
<keyword evidence="3" id="KW-0479">Metal-binding</keyword>
<sequence>MSSPVMFISHGSPMFSVEPGRAGLLLNEQSACFDHCRAILILSPHRITNGTKLSSASKLETIHDFGGFPSELYEIEYPATGDVNCAEEIKTCLKSAGISAVSDDNHGLDHGAWVPLIHLRPEADIPIIQISLDQSHSLSSLYEMGQALAPLKEKGIAIIGSGGITHNLFDIRRGSEQVAPYASRFQEWVRGKVRARALGQLMNPQEYTNDFKRAHPTAEHYAPLLFALGASEGSEEPLVLESEILNYAISMESYIWK</sequence>
<feature type="domain" description="Extradiol ring-cleavage dioxygenase class III enzyme subunit B" evidence="6">
    <location>
        <begin position="36"/>
        <end position="236"/>
    </location>
</feature>
<dbReference type="EMBL" id="AAOW01000014">
    <property type="protein sequence ID" value="EAR60674.1"/>
    <property type="molecule type" value="Genomic_DNA"/>
</dbReference>
<reference evidence="7 8" key="1">
    <citation type="submission" date="2006-02" db="EMBL/GenBank/DDBJ databases">
        <authorList>
            <person name="Pinhassi J."/>
            <person name="Pedros-Alio C."/>
            <person name="Ferriera S."/>
            <person name="Johnson J."/>
            <person name="Kravitz S."/>
            <person name="Halpern A."/>
            <person name="Remington K."/>
            <person name="Beeson K."/>
            <person name="Tran B."/>
            <person name="Rogers Y.-H."/>
            <person name="Friedman R."/>
            <person name="Venter J.C."/>
        </authorList>
    </citation>
    <scope>NUCLEOTIDE SEQUENCE [LARGE SCALE GENOMIC DNA]</scope>
    <source>
        <strain evidence="7 8">MED92</strain>
    </source>
</reference>
<evidence type="ECO:0000313" key="7">
    <source>
        <dbReference type="EMBL" id="EAR60674.1"/>
    </source>
</evidence>
<evidence type="ECO:0000256" key="2">
    <source>
        <dbReference type="ARBA" id="ARBA00007581"/>
    </source>
</evidence>
<gene>
    <name evidence="7" type="ORF">MED92_13403</name>
</gene>
<protein>
    <recommendedName>
        <fullName evidence="6">Extradiol ring-cleavage dioxygenase class III enzyme subunit B domain-containing protein</fullName>
    </recommendedName>
</protein>
<dbReference type="RefSeq" id="WP_007020346.1">
    <property type="nucleotide sequence ID" value="NZ_CH724125.1"/>
</dbReference>
<evidence type="ECO:0000313" key="8">
    <source>
        <dbReference type="Proteomes" id="UP000002171"/>
    </source>
</evidence>
<dbReference type="Proteomes" id="UP000002171">
    <property type="component" value="Unassembled WGS sequence"/>
</dbReference>
<comment type="similarity">
    <text evidence="2">Belongs to the DODA-type extradiol aromatic ring-opening dioxygenase family.</text>
</comment>
<dbReference type="InterPro" id="IPR004183">
    <property type="entry name" value="Xdiol_dOase_suB"/>
</dbReference>
<evidence type="ECO:0000256" key="4">
    <source>
        <dbReference type="ARBA" id="ARBA00022833"/>
    </source>
</evidence>
<dbReference type="Gene3D" id="3.40.830.10">
    <property type="entry name" value="LigB-like"/>
    <property type="match status" value="1"/>
</dbReference>
<name>A0A7U8C3Q7_NEPCE</name>
<dbReference type="GO" id="GO:0016702">
    <property type="term" value="F:oxidoreductase activity, acting on single donors with incorporation of molecular oxygen, incorporation of two atoms of oxygen"/>
    <property type="evidence" value="ECO:0007669"/>
    <property type="project" value="UniProtKB-ARBA"/>
</dbReference>
<evidence type="ECO:0000256" key="5">
    <source>
        <dbReference type="ARBA" id="ARBA00023002"/>
    </source>
</evidence>
<dbReference type="InterPro" id="IPR014436">
    <property type="entry name" value="Extradiol_dOase_DODA"/>
</dbReference>
<keyword evidence="8" id="KW-1185">Reference proteome</keyword>
<dbReference type="AlphaFoldDB" id="A0A7U8C3Q7"/>
<keyword evidence="4" id="KW-0862">Zinc</keyword>
<dbReference type="PIRSF" id="PIRSF006157">
    <property type="entry name" value="Doxgns_DODA"/>
    <property type="match status" value="1"/>
</dbReference>
<dbReference type="Pfam" id="PF02900">
    <property type="entry name" value="LigB"/>
    <property type="match status" value="1"/>
</dbReference>
<dbReference type="PANTHER" id="PTHR30096:SF0">
    <property type="entry name" value="4,5-DOPA DIOXYGENASE EXTRADIOL-LIKE PROTEIN"/>
    <property type="match status" value="1"/>
</dbReference>
<comment type="cofactor">
    <cofactor evidence="1">
        <name>Zn(2+)</name>
        <dbReference type="ChEBI" id="CHEBI:29105"/>
    </cofactor>
</comment>
<organism evidence="7 8">
    <name type="scientific">Neptuniibacter caesariensis</name>
    <dbReference type="NCBI Taxonomy" id="207954"/>
    <lineage>
        <taxon>Bacteria</taxon>
        <taxon>Pseudomonadati</taxon>
        <taxon>Pseudomonadota</taxon>
        <taxon>Gammaproteobacteria</taxon>
        <taxon>Oceanospirillales</taxon>
        <taxon>Oceanospirillaceae</taxon>
        <taxon>Neptuniibacter</taxon>
    </lineage>
</organism>
<accession>A0A7U8C3Q7</accession>
<dbReference type="SUPFAM" id="SSF53213">
    <property type="entry name" value="LigB-like"/>
    <property type="match status" value="1"/>
</dbReference>
<dbReference type="GO" id="GO:0008270">
    <property type="term" value="F:zinc ion binding"/>
    <property type="evidence" value="ECO:0007669"/>
    <property type="project" value="InterPro"/>
</dbReference>
<dbReference type="CDD" id="cd07363">
    <property type="entry name" value="45_DOPA_Dioxygenase"/>
    <property type="match status" value="1"/>
</dbReference>
<dbReference type="PANTHER" id="PTHR30096">
    <property type="entry name" value="4,5-DOPA DIOXYGENASE EXTRADIOL-LIKE PROTEIN"/>
    <property type="match status" value="1"/>
</dbReference>